<sequence>MNRRSRIMVVEDETAIADKLCKLLAGLGYDVVATADNGEEAVETAAAVHPDLILMDVTLKGSIDGIMAAERIRSSLDAAIVYTTAHGDEATFSRAKSTNTFAYLEKPIRLSDLKHCLEMAIYKQNQERILKQMEQAVRQSEQKNLALLKAIPDLIIRCQCDGTILDCHRPPTEDFFFLPDLMIGRSIWDILSLGVDGATQDTLRQWLNSDDVQLCFELSIRGGRRYLELRSVRSSADEVIAIVRDITEQKRAQAEIARHTQELEKSRDHIVQQSHELIEAYQQAETANRAKSDFLATMSHEIRTPMNSVVGMSDLLLKTELSEQQRIFAFGILNSANTLLEIINDILDFSKVESGKIELKPVPFDLRELCEDVASLLAPKMDADQPELIVNCAPDIPTHLKGDAGRIRQVLVNLVGNAMKFTTQGCVVISVECQEIIETGAAFTIRVSDTGCGIAEDKLPLLFQKFYQVDTISVRTAGGTGLGLAICKSLVEMMGGTIGVKSTLGKGTTFWFTLTLPLDLSYRVEPVPYVSNLAGMRVLIVDDIMQNRLVLAKYLAFMGLRCSLATSGETALEMLRSAQLYNDPFSVALIDYTLPDLDGVTLGKTIKKDSSIASTRLVLLKPPCRDYGNELQCIQSFFCGEIAKPLYMQQITEAVIKASLKTEKNTGAILVTPGIARVQDQPDPPREPHVLVAEDNPASQLVAETMLNYMGCRTDLVSSGREAVKRICKQTYDIVFMDCNMPDMSGFEATAEIRRMEGENRHTVIVALTANAIKGYREKCLAAGMDDYLSKPIRSHDLQAKLQQWVFPNQEPTGPETHPQSDAVKGCMEDDVFDSERLQKLVHMFRKTGKDLVPVVLEPFLKSAEENMPALRAAVACSDFGKLYEKAHHLQGGSKNLGLRKITHICAGLLESASMNCNDGINDLVQSLEMEIPQVRRQVCYMREKGLI</sequence>
<dbReference type="SMART" id="SM00388">
    <property type="entry name" value="HisKA"/>
    <property type="match status" value="1"/>
</dbReference>
<dbReference type="SMART" id="SM00448">
    <property type="entry name" value="REC"/>
    <property type="match status" value="3"/>
</dbReference>
<feature type="domain" description="Response regulatory" evidence="8">
    <location>
        <begin position="689"/>
        <end position="806"/>
    </location>
</feature>
<dbReference type="SUPFAM" id="SSF55874">
    <property type="entry name" value="ATPase domain of HSP90 chaperone/DNA topoisomerase II/histidine kinase"/>
    <property type="match status" value="1"/>
</dbReference>
<dbReference type="Pfam" id="PF02518">
    <property type="entry name" value="HATPase_c"/>
    <property type="match status" value="1"/>
</dbReference>
<dbReference type="PROSITE" id="PS50109">
    <property type="entry name" value="HIS_KIN"/>
    <property type="match status" value="1"/>
</dbReference>
<dbReference type="Gene3D" id="1.20.120.160">
    <property type="entry name" value="HPT domain"/>
    <property type="match status" value="1"/>
</dbReference>
<proteinExistence type="predicted"/>
<evidence type="ECO:0000259" key="7">
    <source>
        <dbReference type="PROSITE" id="PS50109"/>
    </source>
</evidence>
<dbReference type="InterPro" id="IPR005467">
    <property type="entry name" value="His_kinase_dom"/>
</dbReference>
<dbReference type="PROSITE" id="PS50110">
    <property type="entry name" value="RESPONSE_REGULATORY"/>
    <property type="match status" value="3"/>
</dbReference>
<evidence type="ECO:0000256" key="5">
    <source>
        <dbReference type="PROSITE-ProRule" id="PRU00169"/>
    </source>
</evidence>
<dbReference type="RefSeq" id="WP_214296586.1">
    <property type="nucleotide sequence ID" value="NZ_JAHDYS010000003.1"/>
</dbReference>
<gene>
    <name evidence="10" type="ORF">KJB30_03660</name>
</gene>
<dbReference type="Pfam" id="PF01627">
    <property type="entry name" value="Hpt"/>
    <property type="match status" value="1"/>
</dbReference>
<evidence type="ECO:0000313" key="10">
    <source>
        <dbReference type="EMBL" id="MBT1070869.1"/>
    </source>
</evidence>
<dbReference type="SMART" id="SM00387">
    <property type="entry name" value="HATPase_c"/>
    <property type="match status" value="1"/>
</dbReference>
<dbReference type="Proteomes" id="UP000784128">
    <property type="component" value="Unassembled WGS sequence"/>
</dbReference>
<keyword evidence="6" id="KW-0175">Coiled coil</keyword>
<dbReference type="InterPro" id="IPR036097">
    <property type="entry name" value="HisK_dim/P_sf"/>
</dbReference>
<dbReference type="CDD" id="cd00130">
    <property type="entry name" value="PAS"/>
    <property type="match status" value="1"/>
</dbReference>
<feature type="domain" description="Response regulatory" evidence="8">
    <location>
        <begin position="537"/>
        <end position="659"/>
    </location>
</feature>
<keyword evidence="11" id="KW-1185">Reference proteome</keyword>
<dbReference type="EC" id="2.7.13.3" evidence="2"/>
<feature type="modified residue" description="4-aspartylphosphate" evidence="5">
    <location>
        <position position="591"/>
    </location>
</feature>
<dbReference type="PRINTS" id="PR00344">
    <property type="entry name" value="BCTRLSENSOR"/>
</dbReference>
<evidence type="ECO:0000313" key="11">
    <source>
        <dbReference type="Proteomes" id="UP000784128"/>
    </source>
</evidence>
<dbReference type="InterPro" id="IPR003661">
    <property type="entry name" value="HisK_dim/P_dom"/>
</dbReference>
<comment type="catalytic activity">
    <reaction evidence="1">
        <text>ATP + protein L-histidine = ADP + protein N-phospho-L-histidine.</text>
        <dbReference type="EC" id="2.7.13.3"/>
    </reaction>
</comment>
<organism evidence="10 11">
    <name type="scientific">Pelotalea chapellei</name>
    <dbReference type="NCBI Taxonomy" id="44671"/>
    <lineage>
        <taxon>Bacteria</taxon>
        <taxon>Pseudomonadati</taxon>
        <taxon>Thermodesulfobacteriota</taxon>
        <taxon>Desulfuromonadia</taxon>
        <taxon>Geobacterales</taxon>
        <taxon>Geobacteraceae</taxon>
        <taxon>Pelotalea</taxon>
    </lineage>
</organism>
<name>A0ABS5U5D8_9BACT</name>
<dbReference type="CDD" id="cd16922">
    <property type="entry name" value="HATPase_EvgS-ArcB-TorS-like"/>
    <property type="match status" value="1"/>
</dbReference>
<dbReference type="InterPro" id="IPR000014">
    <property type="entry name" value="PAS"/>
</dbReference>
<dbReference type="InterPro" id="IPR011006">
    <property type="entry name" value="CheY-like_superfamily"/>
</dbReference>
<evidence type="ECO:0000256" key="3">
    <source>
        <dbReference type="ARBA" id="ARBA00022553"/>
    </source>
</evidence>
<comment type="caution">
    <text evidence="10">The sequence shown here is derived from an EMBL/GenBank/DDBJ whole genome shotgun (WGS) entry which is preliminary data.</text>
</comment>
<dbReference type="InterPro" id="IPR013656">
    <property type="entry name" value="PAS_4"/>
</dbReference>
<dbReference type="CDD" id="cd17534">
    <property type="entry name" value="REC_DC-like"/>
    <property type="match status" value="1"/>
</dbReference>
<dbReference type="CDD" id="cd17546">
    <property type="entry name" value="REC_hyHK_CKI1_RcsC-like"/>
    <property type="match status" value="1"/>
</dbReference>
<dbReference type="InterPro" id="IPR003594">
    <property type="entry name" value="HATPase_dom"/>
</dbReference>
<evidence type="ECO:0000259" key="8">
    <source>
        <dbReference type="PROSITE" id="PS50110"/>
    </source>
</evidence>
<accession>A0ABS5U5D8</accession>
<evidence type="ECO:0000256" key="2">
    <source>
        <dbReference type="ARBA" id="ARBA00012438"/>
    </source>
</evidence>
<dbReference type="InterPro" id="IPR004358">
    <property type="entry name" value="Sig_transdc_His_kin-like_C"/>
</dbReference>
<reference evidence="10 11" key="1">
    <citation type="submission" date="2021-05" db="EMBL/GenBank/DDBJ databases">
        <title>The draft genome of Geobacter chapellei DSM 13688.</title>
        <authorList>
            <person name="Xu Z."/>
            <person name="Masuda Y."/>
            <person name="Itoh H."/>
            <person name="Senoo K."/>
        </authorList>
    </citation>
    <scope>NUCLEOTIDE SEQUENCE [LARGE SCALE GENOMIC DNA]</scope>
    <source>
        <strain evidence="10 11">DSM 13688</strain>
    </source>
</reference>
<dbReference type="CDD" id="cd00082">
    <property type="entry name" value="HisKA"/>
    <property type="match status" value="1"/>
</dbReference>
<dbReference type="InterPro" id="IPR036890">
    <property type="entry name" value="HATPase_C_sf"/>
</dbReference>
<dbReference type="Pfam" id="PF00512">
    <property type="entry name" value="HisKA"/>
    <property type="match status" value="1"/>
</dbReference>
<feature type="modified residue" description="Phosphohistidine" evidence="4">
    <location>
        <position position="888"/>
    </location>
</feature>
<feature type="coiled-coil region" evidence="6">
    <location>
        <begin position="119"/>
        <end position="150"/>
    </location>
</feature>
<dbReference type="InterPro" id="IPR036641">
    <property type="entry name" value="HPT_dom_sf"/>
</dbReference>
<evidence type="ECO:0000259" key="9">
    <source>
        <dbReference type="PROSITE" id="PS50894"/>
    </source>
</evidence>
<protein>
    <recommendedName>
        <fullName evidence="2">histidine kinase</fullName>
        <ecNumber evidence="2">2.7.13.3</ecNumber>
    </recommendedName>
</protein>
<dbReference type="SUPFAM" id="SSF52172">
    <property type="entry name" value="CheY-like"/>
    <property type="match status" value="3"/>
</dbReference>
<dbReference type="PANTHER" id="PTHR45339:SF5">
    <property type="entry name" value="HISTIDINE KINASE"/>
    <property type="match status" value="1"/>
</dbReference>
<dbReference type="SUPFAM" id="SSF47384">
    <property type="entry name" value="Homodimeric domain of signal transducing histidine kinase"/>
    <property type="match status" value="1"/>
</dbReference>
<evidence type="ECO:0000256" key="6">
    <source>
        <dbReference type="SAM" id="Coils"/>
    </source>
</evidence>
<feature type="domain" description="Response regulatory" evidence="8">
    <location>
        <begin position="6"/>
        <end position="121"/>
    </location>
</feature>
<dbReference type="InterPro" id="IPR008207">
    <property type="entry name" value="Sig_transdc_His_kin_Hpt_dom"/>
</dbReference>
<keyword evidence="3 5" id="KW-0597">Phosphoprotein</keyword>
<dbReference type="InterPro" id="IPR001789">
    <property type="entry name" value="Sig_transdc_resp-reg_receiver"/>
</dbReference>
<feature type="domain" description="Histidine kinase" evidence="7">
    <location>
        <begin position="297"/>
        <end position="518"/>
    </location>
</feature>
<feature type="modified residue" description="4-aspartylphosphate" evidence="5">
    <location>
        <position position="56"/>
    </location>
</feature>
<evidence type="ECO:0000256" key="1">
    <source>
        <dbReference type="ARBA" id="ARBA00000085"/>
    </source>
</evidence>
<dbReference type="SUPFAM" id="SSF55785">
    <property type="entry name" value="PYP-like sensor domain (PAS domain)"/>
    <property type="match status" value="1"/>
</dbReference>
<feature type="modified residue" description="4-aspartylphosphate" evidence="5">
    <location>
        <position position="738"/>
    </location>
</feature>
<dbReference type="PROSITE" id="PS50894">
    <property type="entry name" value="HPT"/>
    <property type="match status" value="1"/>
</dbReference>
<dbReference type="PANTHER" id="PTHR45339">
    <property type="entry name" value="HYBRID SIGNAL TRANSDUCTION HISTIDINE KINASE J"/>
    <property type="match status" value="1"/>
</dbReference>
<evidence type="ECO:0000256" key="4">
    <source>
        <dbReference type="PROSITE-ProRule" id="PRU00110"/>
    </source>
</evidence>
<dbReference type="SUPFAM" id="SSF47226">
    <property type="entry name" value="Histidine-containing phosphotransfer domain, HPT domain"/>
    <property type="match status" value="1"/>
</dbReference>
<dbReference type="Pfam" id="PF08448">
    <property type="entry name" value="PAS_4"/>
    <property type="match status" value="1"/>
</dbReference>
<feature type="domain" description="HPt" evidence="9">
    <location>
        <begin position="849"/>
        <end position="942"/>
    </location>
</feature>
<dbReference type="Gene3D" id="3.30.565.10">
    <property type="entry name" value="Histidine kinase-like ATPase, C-terminal domain"/>
    <property type="match status" value="1"/>
</dbReference>
<dbReference type="Gene3D" id="1.10.287.130">
    <property type="match status" value="1"/>
</dbReference>
<dbReference type="InterPro" id="IPR035965">
    <property type="entry name" value="PAS-like_dom_sf"/>
</dbReference>
<dbReference type="EMBL" id="JAHDYS010000003">
    <property type="protein sequence ID" value="MBT1070869.1"/>
    <property type="molecule type" value="Genomic_DNA"/>
</dbReference>
<dbReference type="Gene3D" id="3.40.50.2300">
    <property type="match status" value="3"/>
</dbReference>
<dbReference type="Pfam" id="PF00072">
    <property type="entry name" value="Response_reg"/>
    <property type="match status" value="3"/>
</dbReference>
<dbReference type="Gene3D" id="3.30.450.20">
    <property type="entry name" value="PAS domain"/>
    <property type="match status" value="1"/>
</dbReference>